<reference evidence="8" key="1">
    <citation type="submission" date="2013-05" db="EMBL/GenBank/DDBJ databases">
        <title>The Genome sequence of Mucor circinelloides f. circinelloides 1006PhL.</title>
        <authorList>
            <consortium name="The Broad Institute Genomics Platform"/>
            <person name="Cuomo C."/>
            <person name="Earl A."/>
            <person name="Findley K."/>
            <person name="Lee S.C."/>
            <person name="Walker B."/>
            <person name="Young S."/>
            <person name="Zeng Q."/>
            <person name="Gargeya S."/>
            <person name="Fitzgerald M."/>
            <person name="Haas B."/>
            <person name="Abouelleil A."/>
            <person name="Allen A.W."/>
            <person name="Alvarado L."/>
            <person name="Arachchi H.M."/>
            <person name="Berlin A.M."/>
            <person name="Chapman S.B."/>
            <person name="Gainer-Dewar J."/>
            <person name="Goldberg J."/>
            <person name="Griggs A."/>
            <person name="Gujja S."/>
            <person name="Hansen M."/>
            <person name="Howarth C."/>
            <person name="Imamovic A."/>
            <person name="Ireland A."/>
            <person name="Larimer J."/>
            <person name="McCowan C."/>
            <person name="Murphy C."/>
            <person name="Pearson M."/>
            <person name="Poon T.W."/>
            <person name="Priest M."/>
            <person name="Roberts A."/>
            <person name="Saif S."/>
            <person name="Shea T."/>
            <person name="Sisk P."/>
            <person name="Sykes S."/>
            <person name="Wortman J."/>
            <person name="Nusbaum C."/>
            <person name="Birren B."/>
        </authorList>
    </citation>
    <scope>NUCLEOTIDE SEQUENCE [LARGE SCALE GENOMIC DNA]</scope>
    <source>
        <strain evidence="8">1006PhL</strain>
    </source>
</reference>
<dbReference type="OMA" id="PVTQWEL"/>
<sequence>MERSLVYNDYIALVENELDKSTFYRQLQLPGVSTFDIKDDTIMFTFHNNVYIGKIGKIPKLIPFKSTSAATNDTFNNTNNISAYSPIISHIDMDTSSKQTSYTSNQEPTTDQPHRSDPKLGGFFNDKVAFLRNRDIWVTDLDGNDTQLTFCSNDTSDPSLKCGVAEYMMQEEFHRFTGYYWSPPITNTKQRTERILYLETSESKVEQVFISKSSTSTSTPSVTDTTNTNSTTTTDSIRYPRAGKPNATSTIKIVEFEIGETSSNAQPVNIRHKQLWGKNEIRVLFPWVEYIVRFGWLPDGQSVWMQLLSRDQQTSAVIKLYLDQFSVEEKDFGHDSIQTEILWHETSTAWINITDVYYFMQSSDTATITRLIWSSEKVNGYRHLFLVEKYVDEQEAKVTQLTEGEWCCVNRPLYVDEARSLVYFSAKMDTPLESHFYVTSYSNQHQPRKPTLLTKLGFSHTITMNSPDFFIDCFSTIHDPQVTVVQKLNHTKANPVYLDGILLLIPVSLKSDCEAPPSPPSSTSNLIGGYTHEKSRRSADQLTKDLEHTRDKKIFKYNDSVEPNGEIFSFTTSDGEKLYGCLYRPNNYEPGRSYPTLLHIYGGPTTQLVVNEFKFPRLMRYLMAAYFGFAVVIIDSRGSSDRGLKFESHIQHRLGTVELKDQLEGLQFLQDTKFGAVLADDQDELVSVVDLNRLAITGWSYGGYLSLMALAQYPERFKMSVAGAPVTQWELYDAAYTERYMGLPEENPQAYHDSNVLSYVNRFPDNENRLLIAHGLIDENVHFRNTELLVSQLVRLKKPHYLQVYPSEKHGLRHASVNEHFETLMFYWLSNYL</sequence>
<comment type="similarity">
    <text evidence="1">Belongs to the peptidase S9B family.</text>
</comment>
<evidence type="ECO:0000313" key="7">
    <source>
        <dbReference type="EMBL" id="EPB85276.1"/>
    </source>
</evidence>
<dbReference type="Pfam" id="PF00326">
    <property type="entry name" value="Peptidase_S9"/>
    <property type="match status" value="1"/>
</dbReference>
<keyword evidence="2" id="KW-0645">Protease</keyword>
<organism evidence="7 8">
    <name type="scientific">Mucor circinelloides f. circinelloides (strain 1006PhL)</name>
    <name type="common">Mucormycosis agent</name>
    <name type="synonym">Calyptromyces circinelloides</name>
    <dbReference type="NCBI Taxonomy" id="1220926"/>
    <lineage>
        <taxon>Eukaryota</taxon>
        <taxon>Fungi</taxon>
        <taxon>Fungi incertae sedis</taxon>
        <taxon>Mucoromycota</taxon>
        <taxon>Mucoromycotina</taxon>
        <taxon>Mucoromycetes</taxon>
        <taxon>Mucorales</taxon>
        <taxon>Mucorineae</taxon>
        <taxon>Mucoraceae</taxon>
        <taxon>Mucor</taxon>
    </lineage>
</organism>
<proteinExistence type="inferred from homology"/>
<feature type="region of interest" description="Disordered" evidence="4">
    <location>
        <begin position="96"/>
        <end position="118"/>
    </location>
</feature>
<dbReference type="SUPFAM" id="SSF53474">
    <property type="entry name" value="alpha/beta-Hydrolases"/>
    <property type="match status" value="1"/>
</dbReference>
<feature type="compositionally biased region" description="Polar residues" evidence="4">
    <location>
        <begin position="96"/>
        <end position="111"/>
    </location>
</feature>
<evidence type="ECO:0008006" key="9">
    <source>
        <dbReference type="Google" id="ProtNLM"/>
    </source>
</evidence>
<evidence type="ECO:0000313" key="8">
    <source>
        <dbReference type="Proteomes" id="UP000014254"/>
    </source>
</evidence>
<protein>
    <recommendedName>
        <fullName evidence="9">Dipeptidyl-peptidase 4</fullName>
    </recommendedName>
</protein>
<dbReference type="InterPro" id="IPR029058">
    <property type="entry name" value="AB_hydrolase_fold"/>
</dbReference>
<dbReference type="SUPFAM" id="SSF82171">
    <property type="entry name" value="DPP6 N-terminal domain-like"/>
    <property type="match status" value="1"/>
</dbReference>
<feature type="region of interest" description="Disordered" evidence="4">
    <location>
        <begin position="514"/>
        <end position="543"/>
    </location>
</feature>
<evidence type="ECO:0000259" key="6">
    <source>
        <dbReference type="Pfam" id="PF00930"/>
    </source>
</evidence>
<dbReference type="GO" id="GO:0008239">
    <property type="term" value="F:dipeptidyl-peptidase activity"/>
    <property type="evidence" value="ECO:0007669"/>
    <property type="project" value="TreeGrafter"/>
</dbReference>
<dbReference type="PANTHER" id="PTHR11731">
    <property type="entry name" value="PROTEASE FAMILY S9B,C DIPEPTIDYL-PEPTIDASE IV-RELATED"/>
    <property type="match status" value="1"/>
</dbReference>
<dbReference type="VEuPathDB" id="FungiDB:HMPREF1544_07957"/>
<dbReference type="Gene3D" id="2.140.10.30">
    <property type="entry name" value="Dipeptidylpeptidase IV, N-terminal domain"/>
    <property type="match status" value="1"/>
</dbReference>
<evidence type="ECO:0000259" key="5">
    <source>
        <dbReference type="Pfam" id="PF00326"/>
    </source>
</evidence>
<keyword evidence="3" id="KW-0720">Serine protease</keyword>
<accession>S2J565</accession>
<dbReference type="InterPro" id="IPR001375">
    <property type="entry name" value="Peptidase_S9_cat"/>
</dbReference>
<gene>
    <name evidence="7" type="ORF">HMPREF1544_07957</name>
</gene>
<dbReference type="PANTHER" id="PTHR11731:SF193">
    <property type="entry name" value="DIPEPTIDYL PEPTIDASE 9"/>
    <property type="match status" value="1"/>
</dbReference>
<dbReference type="AlphaFoldDB" id="S2J565"/>
<evidence type="ECO:0000256" key="2">
    <source>
        <dbReference type="ARBA" id="ARBA00022438"/>
    </source>
</evidence>
<dbReference type="eggNOG" id="KOG2281">
    <property type="taxonomic scope" value="Eukaryota"/>
</dbReference>
<feature type="region of interest" description="Disordered" evidence="4">
    <location>
        <begin position="215"/>
        <end position="242"/>
    </location>
</feature>
<dbReference type="InParanoid" id="S2J565"/>
<evidence type="ECO:0000256" key="1">
    <source>
        <dbReference type="ARBA" id="ARBA00006150"/>
    </source>
</evidence>
<feature type="compositionally biased region" description="Low complexity" evidence="4">
    <location>
        <begin position="215"/>
        <end position="236"/>
    </location>
</feature>
<name>S2J565_MUCC1</name>
<dbReference type="EMBL" id="KE124016">
    <property type="protein sequence ID" value="EPB85276.1"/>
    <property type="molecule type" value="Genomic_DNA"/>
</dbReference>
<keyword evidence="8" id="KW-1185">Reference proteome</keyword>
<feature type="domain" description="Dipeptidylpeptidase IV N-terminal" evidence="6">
    <location>
        <begin position="102"/>
        <end position="479"/>
    </location>
</feature>
<dbReference type="Proteomes" id="UP000014254">
    <property type="component" value="Unassembled WGS sequence"/>
</dbReference>
<dbReference type="Pfam" id="PF00930">
    <property type="entry name" value="DPPIV_N"/>
    <property type="match status" value="1"/>
</dbReference>
<dbReference type="GO" id="GO:0004177">
    <property type="term" value="F:aminopeptidase activity"/>
    <property type="evidence" value="ECO:0007669"/>
    <property type="project" value="UniProtKB-KW"/>
</dbReference>
<dbReference type="GO" id="GO:0006508">
    <property type="term" value="P:proteolysis"/>
    <property type="evidence" value="ECO:0007669"/>
    <property type="project" value="InterPro"/>
</dbReference>
<keyword evidence="2" id="KW-0378">Hydrolase</keyword>
<evidence type="ECO:0000256" key="3">
    <source>
        <dbReference type="ARBA" id="ARBA00022825"/>
    </source>
</evidence>
<feature type="domain" description="Peptidase S9 prolyl oligopeptidase catalytic" evidence="5">
    <location>
        <begin position="624"/>
        <end position="833"/>
    </location>
</feature>
<dbReference type="GO" id="GO:0008236">
    <property type="term" value="F:serine-type peptidase activity"/>
    <property type="evidence" value="ECO:0007669"/>
    <property type="project" value="UniProtKB-KW"/>
</dbReference>
<dbReference type="InterPro" id="IPR002469">
    <property type="entry name" value="Peptidase_S9B_N"/>
</dbReference>
<keyword evidence="2" id="KW-0031">Aminopeptidase</keyword>
<dbReference type="STRING" id="1220926.S2J565"/>
<dbReference type="Gene3D" id="3.40.50.1820">
    <property type="entry name" value="alpha/beta hydrolase"/>
    <property type="match status" value="1"/>
</dbReference>
<dbReference type="InterPro" id="IPR050278">
    <property type="entry name" value="Serine_Prot_S9B/DPPIV"/>
</dbReference>
<evidence type="ECO:0000256" key="4">
    <source>
        <dbReference type="SAM" id="MobiDB-lite"/>
    </source>
</evidence>
<feature type="compositionally biased region" description="Basic and acidic residues" evidence="4">
    <location>
        <begin position="531"/>
        <end position="543"/>
    </location>
</feature>
<dbReference type="OrthoDB" id="16520at2759"/>